<keyword evidence="1" id="KW-0472">Membrane</keyword>
<dbReference type="Pfam" id="PF16868">
    <property type="entry name" value="NMT1_3"/>
    <property type="match status" value="1"/>
</dbReference>
<keyword evidence="1" id="KW-1133">Transmembrane helix</keyword>
<dbReference type="Gene3D" id="3.40.190.10">
    <property type="entry name" value="Periplasmic binding protein-like II"/>
    <property type="match status" value="2"/>
</dbReference>
<feature type="transmembrane region" description="Helical" evidence="1">
    <location>
        <begin position="344"/>
        <end position="364"/>
    </location>
</feature>
<evidence type="ECO:0000256" key="1">
    <source>
        <dbReference type="SAM" id="Phobius"/>
    </source>
</evidence>
<dbReference type="EMBL" id="LLYA01000001">
    <property type="protein sequence ID" value="KRR30238.1"/>
    <property type="molecule type" value="Genomic_DNA"/>
</dbReference>
<organism evidence="2 3">
    <name type="scientific">Bradyrhizobium retamae</name>
    <dbReference type="NCBI Taxonomy" id="1300035"/>
    <lineage>
        <taxon>Bacteria</taxon>
        <taxon>Pseudomonadati</taxon>
        <taxon>Pseudomonadota</taxon>
        <taxon>Alphaproteobacteria</taxon>
        <taxon>Hyphomicrobiales</taxon>
        <taxon>Nitrobacteraceae</taxon>
        <taxon>Bradyrhizobium</taxon>
    </lineage>
</organism>
<dbReference type="PANTHER" id="PTHR42941:SF1">
    <property type="entry name" value="SLL1037 PROTEIN"/>
    <property type="match status" value="1"/>
</dbReference>
<sequence length="469" mass="50798">MRAETPTPHPKMPRCRSRAVKSNRTQILLFSILTLVLTAAVVWGGRTLLRNSETLVFAVGDTGGPEARFAARLATVLKNNSSRLRLKIVPNGDSAKALSQFDRKEANLAILRTDARIPPRARALAILEHDLLLLISPNGKKIKSVAELKKKKIAVIADNESGAALVRNILELSDTPDAAARVQMASPGATFDQLFAAGFGAVVKIAHASQIVKDKSYQQFSRRGSFTLNAIESAKAIARKYPAISEETVATGMLSASPAVPAEDVETIGLEWLLVAQSKLSTTTVGDLARIIYENKAELALPDGFASKIEPAETDKDAFVVAHPGAAEYINDDTKSFVERYSDLMYVALLALSIIGSIFAAIYAKITRIAPEKASQLATAILDIGERVEHANSLDALDELQDELEAILRGVVIGLRDGTISSDGLDTFKLGYEFVRDEIGLRREHLKRYAAHDHPQDDKVVVVKTAQSA</sequence>
<dbReference type="AlphaFoldDB" id="A0A0R3NDJ7"/>
<accession>A0A0R3NDJ7</accession>
<dbReference type="InterPro" id="IPR011852">
    <property type="entry name" value="TRAP_TAXI"/>
</dbReference>
<dbReference type="OrthoDB" id="8253130at2"/>
<dbReference type="RefSeq" id="WP_057841122.1">
    <property type="nucleotide sequence ID" value="NZ_LLYA01000001.1"/>
</dbReference>
<name>A0A0R3NDJ7_9BRAD</name>
<keyword evidence="3" id="KW-1185">Reference proteome</keyword>
<dbReference type="SUPFAM" id="SSF53850">
    <property type="entry name" value="Periplasmic binding protein-like II"/>
    <property type="match status" value="1"/>
</dbReference>
<reference evidence="2 3" key="1">
    <citation type="submission" date="2014-03" db="EMBL/GenBank/DDBJ databases">
        <title>Bradyrhizobium valentinum sp. nov., isolated from effective nodules of Lupinus mariae-josephae, a lupine endemic of basic-lime soils in Eastern Spain.</title>
        <authorList>
            <person name="Duran D."/>
            <person name="Rey L."/>
            <person name="Navarro A."/>
            <person name="Busquets A."/>
            <person name="Imperial J."/>
            <person name="Ruiz-Argueso T."/>
        </authorList>
    </citation>
    <scope>NUCLEOTIDE SEQUENCE [LARGE SCALE GENOMIC DNA]</scope>
    <source>
        <strain evidence="2 3">Ro19</strain>
    </source>
</reference>
<dbReference type="PANTHER" id="PTHR42941">
    <property type="entry name" value="SLL1037 PROTEIN"/>
    <property type="match status" value="1"/>
</dbReference>
<evidence type="ECO:0000313" key="2">
    <source>
        <dbReference type="EMBL" id="KRR30238.1"/>
    </source>
</evidence>
<proteinExistence type="predicted"/>
<protein>
    <submittedName>
        <fullName evidence="2">C4-dicarboxylate ABC transporter substrate-binding protein</fullName>
    </submittedName>
</protein>
<gene>
    <name evidence="2" type="ORF">CQ13_00800</name>
</gene>
<keyword evidence="1" id="KW-0812">Transmembrane</keyword>
<comment type="caution">
    <text evidence="2">The sequence shown here is derived from an EMBL/GenBank/DDBJ whole genome shotgun (WGS) entry which is preliminary data.</text>
</comment>
<evidence type="ECO:0000313" key="3">
    <source>
        <dbReference type="Proteomes" id="UP000052023"/>
    </source>
</evidence>
<dbReference type="Proteomes" id="UP000052023">
    <property type="component" value="Unassembled WGS sequence"/>
</dbReference>